<evidence type="ECO:0000256" key="2">
    <source>
        <dbReference type="SAM" id="Phobius"/>
    </source>
</evidence>
<name>A0A9D1M4Q5_9PROT</name>
<evidence type="ECO:0000313" key="5">
    <source>
        <dbReference type="EMBL" id="HIU53532.1"/>
    </source>
</evidence>
<dbReference type="PANTHER" id="PTHR21666:SF289">
    <property type="entry name" value="L-ALA--D-GLU ENDOPEPTIDASE"/>
    <property type="match status" value="1"/>
</dbReference>
<keyword evidence="2" id="KW-0472">Membrane</keyword>
<feature type="transmembrane region" description="Helical" evidence="2">
    <location>
        <begin position="864"/>
        <end position="885"/>
    </location>
</feature>
<feature type="transmembrane region" description="Helical" evidence="2">
    <location>
        <begin position="596"/>
        <end position="617"/>
    </location>
</feature>
<feature type="transmembrane region" description="Helical" evidence="2">
    <location>
        <begin position="811"/>
        <end position="829"/>
    </location>
</feature>
<dbReference type="InterPro" id="IPR050570">
    <property type="entry name" value="Cell_wall_metabolism_enzyme"/>
</dbReference>
<dbReference type="SUPFAM" id="SSF51261">
    <property type="entry name" value="Duplicated hybrid motif"/>
    <property type="match status" value="1"/>
</dbReference>
<sequence length="1239" mass="133818">MEMMTNISKLTRQAGLAFAAVLWLGLNTAGISSARAADVSNTCAVQFHPCKIDGAAASRKLYPNSRIEEMQKGCLNTVPVETKGSLNSVGRISEEACHRSTSCNSSYSTKVKYPDGKCYREHQGMDVAVPEGTPVTAAADGVILSISSCYGGGGNTVIMQHEKAGGGQYTTTYMHLQKFADKTKKIAGTKEKIAKGTTIGYVGTTGCSDGTTKHGAYGAHLHIELRDGGTGKGKILSPACASADALCDGNVPVPEAPVIENDPDPQMVTAEASLGKCGKLLPADNLSAFHQQGESGGDAGAFNKCWADDKGGCSYGVSQMVCYRDSSKWNNSTMASYLQHLQKNDPSKYKALEIGGSLQSTINAACNPPATQFSQKWQALASQDSSFGTSQREYIENHYLSYGKSVLKKAGMGSLLNRSPEMDMIILAGAVAGAGPMRNNFQAVQRAIAPETFETASDETIISAYYASYAEVMYSGYADKTPYAKRAAKDEKLALESLAIRKEMENGSSLEEASQKVTGKRACEEDEYPSASVRLGQASRPAYLNEYTGAVSTESADKGDRECNVESYRSSFKTCIFCDIFGVLFNTASSVAKKSYNALADGVIMLVCVGFALWLGITVMQFISSMEQKNPSILVKTILNKAFLVLIVVTLLRLNSADFFRLAMEPIFNTGFKLAQIATEGANGETCDGSTFDILTEEKGAGLPASMGVSILCTIKTIQDKILDVMALGSTSICVALYVESWHGLALFPHLGYLIVGLVLWIAAILLLIIYPFLLIDSVLQLTVATALLPAAIGAYAFKSTQKYVGKVWDTFLNCMFNFIFLSLIIFILTNGLMDVLSKAGVESGGAMSDVGTRSGYKVILSNLAWWGTTFLKLVFYMILGWAVLGEANSFAGSFAKSIGVKDIGSKVGGLAASTANTAAIGGLKTAGKATRKVGGMALDRGREAYNSYKVNRRAKKIENDDRTVTDADGNKTLQHRTWYGRKVTDTLQVAPDGTRTVTRAKQSLRGNKATSVNNDKFIQNKKTYDKDGNLIREETRMNTAAGKTLLNRDGTRNEVAIHAIRSGSGMSNDDVDKAIMNQMMQERMGGVPGADMNREFKDREVSRTLDDQGREVFRVKQTNADGSTSIFEMTKGDKRDMLTYTHIGKNGKAESYASDGIINKKSNYHLNKDGTVDAKSVKNNYAFAKNYNSAHTRSMDSNGKFNRSVPADEIMMSEADMQLFREQVATYGKDQPMAEFGK</sequence>
<dbReference type="GO" id="GO:0004222">
    <property type="term" value="F:metalloendopeptidase activity"/>
    <property type="evidence" value="ECO:0007669"/>
    <property type="project" value="TreeGrafter"/>
</dbReference>
<protein>
    <submittedName>
        <fullName evidence="5">Peptidoglycan DD-metalloendopeptidase family protein</fullName>
    </submittedName>
</protein>
<dbReference type="Pfam" id="PF01551">
    <property type="entry name" value="Peptidase_M23"/>
    <property type="match status" value="1"/>
</dbReference>
<gene>
    <name evidence="5" type="ORF">IAD20_05570</name>
</gene>
<dbReference type="InterPro" id="IPR011055">
    <property type="entry name" value="Dup_hybrid_motif"/>
</dbReference>
<comment type="caution">
    <text evidence="5">The sequence shown here is derived from an EMBL/GenBank/DDBJ whole genome shotgun (WGS) entry which is preliminary data.</text>
</comment>
<dbReference type="EMBL" id="DVNC01000036">
    <property type="protein sequence ID" value="HIU53532.1"/>
    <property type="molecule type" value="Genomic_DNA"/>
</dbReference>
<feature type="transmembrane region" description="Helical" evidence="2">
    <location>
        <begin position="779"/>
        <end position="799"/>
    </location>
</feature>
<organism evidence="5 6">
    <name type="scientific">Candidatus Scatocola faecipullorum</name>
    <dbReference type="NCBI Taxonomy" id="2840917"/>
    <lineage>
        <taxon>Bacteria</taxon>
        <taxon>Pseudomonadati</taxon>
        <taxon>Pseudomonadota</taxon>
        <taxon>Alphaproteobacteria</taxon>
        <taxon>Rhodospirillales</taxon>
        <taxon>Rhodospirillaceae</taxon>
        <taxon>Rhodospirillaceae incertae sedis</taxon>
        <taxon>Candidatus Scatocola</taxon>
    </lineage>
</organism>
<keyword evidence="2" id="KW-0812">Transmembrane</keyword>
<feature type="transmembrane region" description="Helical" evidence="2">
    <location>
        <begin position="751"/>
        <end position="773"/>
    </location>
</feature>
<accession>A0A9D1M4Q5</accession>
<dbReference type="CDD" id="cd12797">
    <property type="entry name" value="M23_peptidase"/>
    <property type="match status" value="1"/>
</dbReference>
<feature type="domain" description="M23ase beta-sheet core" evidence="3">
    <location>
        <begin position="121"/>
        <end position="229"/>
    </location>
</feature>
<feature type="transmembrane region" description="Helical" evidence="2">
    <location>
        <begin position="638"/>
        <end position="656"/>
    </location>
</feature>
<keyword evidence="1" id="KW-0732">Signal</keyword>
<keyword evidence="2" id="KW-1133">Transmembrane helix</keyword>
<evidence type="ECO:0000313" key="6">
    <source>
        <dbReference type="Proteomes" id="UP000824107"/>
    </source>
</evidence>
<proteinExistence type="predicted"/>
<dbReference type="InterPro" id="IPR016047">
    <property type="entry name" value="M23ase_b-sheet_dom"/>
</dbReference>
<dbReference type="Proteomes" id="UP000824107">
    <property type="component" value="Unassembled WGS sequence"/>
</dbReference>
<reference evidence="5" key="2">
    <citation type="journal article" date="2021" name="PeerJ">
        <title>Extensive microbial diversity within the chicken gut microbiome revealed by metagenomics and culture.</title>
        <authorList>
            <person name="Gilroy R."/>
            <person name="Ravi A."/>
            <person name="Getino M."/>
            <person name="Pursley I."/>
            <person name="Horton D.L."/>
            <person name="Alikhan N.F."/>
            <person name="Baker D."/>
            <person name="Gharbi K."/>
            <person name="Hall N."/>
            <person name="Watson M."/>
            <person name="Adriaenssens E.M."/>
            <person name="Foster-Nyarko E."/>
            <person name="Jarju S."/>
            <person name="Secka A."/>
            <person name="Antonio M."/>
            <person name="Oren A."/>
            <person name="Chaudhuri R.R."/>
            <person name="La Ragione R."/>
            <person name="Hildebrand F."/>
            <person name="Pallen M.J."/>
        </authorList>
    </citation>
    <scope>NUCLEOTIDE SEQUENCE</scope>
    <source>
        <strain evidence="5">ChiW3-316</strain>
    </source>
</reference>
<dbReference type="PANTHER" id="PTHR21666">
    <property type="entry name" value="PEPTIDASE-RELATED"/>
    <property type="match status" value="1"/>
</dbReference>
<feature type="domain" description="Type VI secretion system spike protein VgrG3-like C-terminal" evidence="4">
    <location>
        <begin position="292"/>
        <end position="471"/>
    </location>
</feature>
<evidence type="ECO:0000256" key="1">
    <source>
        <dbReference type="ARBA" id="ARBA00022729"/>
    </source>
</evidence>
<reference evidence="5" key="1">
    <citation type="submission" date="2020-10" db="EMBL/GenBank/DDBJ databases">
        <authorList>
            <person name="Gilroy R."/>
        </authorList>
    </citation>
    <scope>NUCLEOTIDE SEQUENCE</scope>
    <source>
        <strain evidence="5">ChiW3-316</strain>
    </source>
</reference>
<dbReference type="InterPro" id="IPR049073">
    <property type="entry name" value="T6SS_VgrG3-like_C"/>
</dbReference>
<evidence type="ECO:0000259" key="4">
    <source>
        <dbReference type="Pfam" id="PF21277"/>
    </source>
</evidence>
<evidence type="ECO:0000259" key="3">
    <source>
        <dbReference type="Pfam" id="PF01551"/>
    </source>
</evidence>
<dbReference type="AlphaFoldDB" id="A0A9D1M4Q5"/>
<dbReference type="Gene3D" id="2.70.70.10">
    <property type="entry name" value="Glucose Permease (Domain IIA)"/>
    <property type="match status" value="1"/>
</dbReference>
<dbReference type="Pfam" id="PF21277">
    <property type="entry name" value="T6SS_VgrG3-like_C"/>
    <property type="match status" value="1"/>
</dbReference>